<feature type="chain" id="PRO_5044629011" description="Concanavalin A-like lectin/glucanase" evidence="2">
    <location>
        <begin position="22"/>
        <end position="603"/>
    </location>
</feature>
<dbReference type="RefSeq" id="XP_033573346.1">
    <property type="nucleotide sequence ID" value="XM_033726650.1"/>
</dbReference>
<reference evidence="3 5" key="1">
    <citation type="journal article" date="2020" name="Stud. Mycol.">
        <title>101 Dothideomycetes genomes: a test case for predicting lifestyles and emergence of pathogens.</title>
        <authorList>
            <person name="Haridas S."/>
            <person name="Albert R."/>
            <person name="Binder M."/>
            <person name="Bloem J."/>
            <person name="Labutti K."/>
            <person name="Salamov A."/>
            <person name="Andreopoulos B."/>
            <person name="Baker S."/>
            <person name="Barry K."/>
            <person name="Bills G."/>
            <person name="Bluhm B."/>
            <person name="Cannon C."/>
            <person name="Castanera R."/>
            <person name="Culley D."/>
            <person name="Daum C."/>
            <person name="Ezra D."/>
            <person name="Gonzalez J."/>
            <person name="Henrissat B."/>
            <person name="Kuo A."/>
            <person name="Liang C."/>
            <person name="Lipzen A."/>
            <person name="Lutzoni F."/>
            <person name="Magnuson J."/>
            <person name="Mondo S."/>
            <person name="Nolan M."/>
            <person name="Ohm R."/>
            <person name="Pangilinan J."/>
            <person name="Park H.-J."/>
            <person name="Ramirez L."/>
            <person name="Alfaro M."/>
            <person name="Sun H."/>
            <person name="Tritt A."/>
            <person name="Yoshinaga Y."/>
            <person name="Zwiers L.-H."/>
            <person name="Turgeon B."/>
            <person name="Goodwin S."/>
            <person name="Spatafora J."/>
            <person name="Crous P."/>
            <person name="Grigoriev I."/>
        </authorList>
    </citation>
    <scope>NUCLEOTIDE SEQUENCE</scope>
    <source>
        <strain evidence="3 5">CBS 304.34</strain>
    </source>
</reference>
<protein>
    <recommendedName>
        <fullName evidence="6">Concanavalin A-like lectin/glucanase</fullName>
    </recommendedName>
</protein>
<feature type="region of interest" description="Disordered" evidence="1">
    <location>
        <begin position="39"/>
        <end position="85"/>
    </location>
</feature>
<evidence type="ECO:0008006" key="6">
    <source>
        <dbReference type="Google" id="ProtNLM"/>
    </source>
</evidence>
<evidence type="ECO:0000313" key="5">
    <source>
        <dbReference type="RefSeq" id="XP_033573346.1"/>
    </source>
</evidence>
<organism evidence="3">
    <name type="scientific">Mytilinidion resinicola</name>
    <dbReference type="NCBI Taxonomy" id="574789"/>
    <lineage>
        <taxon>Eukaryota</taxon>
        <taxon>Fungi</taxon>
        <taxon>Dikarya</taxon>
        <taxon>Ascomycota</taxon>
        <taxon>Pezizomycotina</taxon>
        <taxon>Dothideomycetes</taxon>
        <taxon>Pleosporomycetidae</taxon>
        <taxon>Mytilinidiales</taxon>
        <taxon>Mytilinidiaceae</taxon>
        <taxon>Mytilinidion</taxon>
    </lineage>
</organism>
<name>A0A6A6YC54_9PEZI</name>
<dbReference type="AlphaFoldDB" id="A0A6A6YC54"/>
<evidence type="ECO:0000256" key="1">
    <source>
        <dbReference type="SAM" id="MobiDB-lite"/>
    </source>
</evidence>
<feature type="region of interest" description="Disordered" evidence="1">
    <location>
        <begin position="288"/>
        <end position="309"/>
    </location>
</feature>
<feature type="compositionally biased region" description="Low complexity" evidence="1">
    <location>
        <begin position="359"/>
        <end position="378"/>
    </location>
</feature>
<feature type="compositionally biased region" description="Basic residues" evidence="1">
    <location>
        <begin position="53"/>
        <end position="78"/>
    </location>
</feature>
<evidence type="ECO:0000313" key="4">
    <source>
        <dbReference type="Proteomes" id="UP000504636"/>
    </source>
</evidence>
<dbReference type="OrthoDB" id="3935502at2759"/>
<dbReference type="Gene3D" id="2.60.120.260">
    <property type="entry name" value="Galactose-binding domain-like"/>
    <property type="match status" value="2"/>
</dbReference>
<evidence type="ECO:0000313" key="3">
    <source>
        <dbReference type="EMBL" id="KAF2806382.1"/>
    </source>
</evidence>
<dbReference type="EMBL" id="MU003707">
    <property type="protein sequence ID" value="KAF2806382.1"/>
    <property type="molecule type" value="Genomic_DNA"/>
</dbReference>
<dbReference type="GeneID" id="54467543"/>
<evidence type="ECO:0000256" key="2">
    <source>
        <dbReference type="SAM" id="SignalP"/>
    </source>
</evidence>
<keyword evidence="2" id="KW-0732">Signal</keyword>
<reference evidence="5" key="3">
    <citation type="submission" date="2025-04" db="UniProtKB">
        <authorList>
            <consortium name="RefSeq"/>
        </authorList>
    </citation>
    <scope>IDENTIFICATION</scope>
    <source>
        <strain evidence="5">CBS 304.34</strain>
    </source>
</reference>
<proteinExistence type="predicted"/>
<feature type="region of interest" description="Disordered" evidence="1">
    <location>
        <begin position="340"/>
        <end position="378"/>
    </location>
</feature>
<feature type="compositionally biased region" description="Pro residues" evidence="1">
    <location>
        <begin position="288"/>
        <end position="304"/>
    </location>
</feature>
<accession>A0A6A6YC54</accession>
<reference evidence="5" key="2">
    <citation type="submission" date="2020-04" db="EMBL/GenBank/DDBJ databases">
        <authorList>
            <consortium name="NCBI Genome Project"/>
        </authorList>
    </citation>
    <scope>NUCLEOTIDE SEQUENCE</scope>
    <source>
        <strain evidence="5">CBS 304.34</strain>
    </source>
</reference>
<sequence length="603" mass="66441">MRFVVACSTVIALSFVSRSLATATGSPLDVEFQPAVEPPTTALPLAPPELLKRASKTTKRHKHTRRPRPHPKRPHHHPTTGCTTTELVKNGDFNKNVKSWDFLGGSDTQFFWIKSSKKRPSHSGAGQAYLFLPRGYTTPWLSTTIPAIEYGNTYTVSAWLRYKAPNDLIFTWTISAPKHAFRGNQTVLDRSCLELATPLSTQDLNVLTVSRPGTLSPTTAPGMIALCSTSTFFYDFDISTITTKWTKFEANNIETSTYDYLYIGIYQCASDPQPVIYLDHIYFGKDPSSPPAPMTSSPPEPTPTLGPCTTTLSLIDPSFELPNLDTWLFHDQSPNADTTFSLNSASTYGPPTPAPPPSCSQSSASATAPTPAARGSTSLMATTPPCACSATASSPARRSRRPRRACGRRWRLCFWCRMLRRRFRTCMFRLIVGIRGGWLCWLMMLRLGRPPVCSVVPTISDGGFESGDVKIWDVGFGEGDETFTITTAKAHTGKRSGVLTFPSASNSAGFSREFDACVGGKYTFHMWSYMPKAYKSSPCSVNAYAWYTGDSYIEDVAVWDTWVEYKLDFVAGATVGHMNFGVSCLNRLGKVVVFLHDVGITVR</sequence>
<feature type="signal peptide" evidence="2">
    <location>
        <begin position="1"/>
        <end position="21"/>
    </location>
</feature>
<keyword evidence="4" id="KW-1185">Reference proteome</keyword>
<dbReference type="Proteomes" id="UP000504636">
    <property type="component" value="Unplaced"/>
</dbReference>
<gene>
    <name evidence="3 5" type="ORF">BDZ99DRAFT_538599</name>
</gene>